<keyword evidence="1 7" id="KW-0808">Transferase</keyword>
<dbReference type="CDD" id="cd05401">
    <property type="entry name" value="NT_GlnE_GlnD_like"/>
    <property type="match status" value="2"/>
</dbReference>
<keyword evidence="5 7" id="KW-0460">Magnesium</keyword>
<evidence type="ECO:0000259" key="8">
    <source>
        <dbReference type="Pfam" id="PF03710"/>
    </source>
</evidence>
<comment type="catalytic activity">
    <reaction evidence="7">
        <text>[glutamine synthetase]-L-tyrosine + ATP = [glutamine synthetase]-O(4)-(5'-adenylyl)-L-tyrosine + diphosphate</text>
        <dbReference type="Rhea" id="RHEA:18589"/>
        <dbReference type="Rhea" id="RHEA-COMP:10660"/>
        <dbReference type="Rhea" id="RHEA-COMP:10661"/>
        <dbReference type="ChEBI" id="CHEBI:30616"/>
        <dbReference type="ChEBI" id="CHEBI:33019"/>
        <dbReference type="ChEBI" id="CHEBI:46858"/>
        <dbReference type="ChEBI" id="CHEBI:83624"/>
        <dbReference type="EC" id="2.7.7.42"/>
    </reaction>
</comment>
<keyword evidence="6 7" id="KW-0511">Multifunctional enzyme</keyword>
<evidence type="ECO:0000256" key="1">
    <source>
        <dbReference type="ARBA" id="ARBA00022679"/>
    </source>
</evidence>
<organism evidence="10 11">
    <name type="scientific">Gimibacter soli</name>
    <dbReference type="NCBI Taxonomy" id="3024400"/>
    <lineage>
        <taxon>Bacteria</taxon>
        <taxon>Pseudomonadati</taxon>
        <taxon>Pseudomonadota</taxon>
        <taxon>Alphaproteobacteria</taxon>
        <taxon>Kordiimonadales</taxon>
        <taxon>Temperatibacteraceae</taxon>
        <taxon>Gimibacter</taxon>
    </lineage>
</organism>
<dbReference type="GO" id="GO:0005524">
    <property type="term" value="F:ATP binding"/>
    <property type="evidence" value="ECO:0007669"/>
    <property type="project" value="UniProtKB-UniRule"/>
</dbReference>
<accession>A0AAE9XMJ1</accession>
<sequence>MTACHSPYPNPHDTANTDEIWAILCEVAAENGDPLPANRALADAVFGNSPFLATTARRRPATAIRVLAEGPDACLASVFAVLDADRLEGENTASLMAVLRQAKADVALITAFADVSGEWPLLKVTAALSDFASKALDLAVAHLLEIRMRAGELGWPRGEPESVSPRLSAGTGFFVLGMGKLGAGELNYSSDIDLILFYEPEAISYTGRKTLGDCYVRLARDLIEMMEKRTGDGYVFRTDLRLRPDPASNPLAMTVGAAEVYYHSMAVNWERSAMIKAATVAGDRQAGADFLASLSSWIWRRTIDFAALADIAAIKNQINRHYGQQELSFEGYNVKLGQGGIREVEFYTQVHQLLFAGRHPSLILRGTLEALDALVAEELIEPEIRDTLAAAYIFLRTLEHRIQMVNDDQTHEIPTEPDDIARLATFCGFASPAELKDALFDHTRAVKAIYDAFLPQSADDEDARTKPEAIEATLTELGYSDVPSIAAIIDGWRRGRYRALKNDRSKNLMKKLLPRLVDAFAATDAPSAALTRFDQFIEQLPAGVQLFSLLDANPSLFKLLARVMGLAPALAETLAKKPSLWDAVLDPDFFMPVEEEDELAAILKSMLRRAKDYQDILDIARRFVADYRFRIGVHGLEGIAGVEECAHALARVADVTLKALVPAVSEEFARRHGHFPGGSLAVLAMGKYGGGALTQTSDLDIVFLYDVPDMNAQSDGDRPLMPSQYFSRLCQNIITAITALTPEGRLFEVDTRLRPSGNQGPIVVTLKTFSDYYTEAAWTWEHMALTRARVVIASDAFGKAITSTIHGVLTAPRDGIALKAAVADMRLRLAKEFGTVNLYSVKHVRGGLVDIEFIGQYLMLREGARHTGVFIPELMAAFDRLTDCGALDAADAATLKDAYVLQHHLQSIFRLCLGKSPADDAEISAGLRDILTTALGIPCFDDLKASLARTQAAVYALYQSMLGDDRNDTENDQRNAT</sequence>
<evidence type="ECO:0000256" key="3">
    <source>
        <dbReference type="ARBA" id="ARBA00022741"/>
    </source>
</evidence>
<evidence type="ECO:0000313" key="10">
    <source>
        <dbReference type="EMBL" id="WCL52777.1"/>
    </source>
</evidence>
<feature type="region of interest" description="Adenylyl transferase" evidence="7">
    <location>
        <begin position="462"/>
        <end position="977"/>
    </location>
</feature>
<dbReference type="InterPro" id="IPR013546">
    <property type="entry name" value="PII_UdlTrfase/GS_AdlTrfase"/>
</dbReference>
<dbReference type="Gene3D" id="1.20.120.330">
    <property type="entry name" value="Nucleotidyltransferases domain 2"/>
    <property type="match status" value="2"/>
</dbReference>
<feature type="domain" description="Glutamate-ammonia ligase adenylyltransferase repeated" evidence="8">
    <location>
        <begin position="44"/>
        <end position="292"/>
    </location>
</feature>
<dbReference type="Pfam" id="PF08335">
    <property type="entry name" value="GlnD_UR_UTase"/>
    <property type="match status" value="1"/>
</dbReference>
<feature type="region of interest" description="Adenylyl removase" evidence="7">
    <location>
        <begin position="1"/>
        <end position="458"/>
    </location>
</feature>
<dbReference type="InterPro" id="IPR023057">
    <property type="entry name" value="GlnE"/>
</dbReference>
<dbReference type="Gene3D" id="1.20.120.1510">
    <property type="match status" value="1"/>
</dbReference>
<comment type="catalytic activity">
    <reaction evidence="7">
        <text>[glutamine synthetase]-O(4)-(5'-adenylyl)-L-tyrosine + phosphate = [glutamine synthetase]-L-tyrosine + ADP</text>
        <dbReference type="Rhea" id="RHEA:43716"/>
        <dbReference type="Rhea" id="RHEA-COMP:10660"/>
        <dbReference type="Rhea" id="RHEA-COMP:10661"/>
        <dbReference type="ChEBI" id="CHEBI:43474"/>
        <dbReference type="ChEBI" id="CHEBI:46858"/>
        <dbReference type="ChEBI" id="CHEBI:83624"/>
        <dbReference type="ChEBI" id="CHEBI:456216"/>
        <dbReference type="EC" id="2.7.7.89"/>
    </reaction>
</comment>
<evidence type="ECO:0000256" key="6">
    <source>
        <dbReference type="ARBA" id="ARBA00023268"/>
    </source>
</evidence>
<dbReference type="NCBIfam" id="NF008292">
    <property type="entry name" value="PRK11072.1"/>
    <property type="match status" value="1"/>
</dbReference>
<evidence type="ECO:0000256" key="5">
    <source>
        <dbReference type="ARBA" id="ARBA00022842"/>
    </source>
</evidence>
<dbReference type="GO" id="GO:0000287">
    <property type="term" value="F:magnesium ion binding"/>
    <property type="evidence" value="ECO:0007669"/>
    <property type="project" value="UniProtKB-UniRule"/>
</dbReference>
<dbReference type="EMBL" id="CP116805">
    <property type="protein sequence ID" value="WCL52777.1"/>
    <property type="molecule type" value="Genomic_DNA"/>
</dbReference>
<name>A0AAE9XMJ1_9PROT</name>
<keyword evidence="4 7" id="KW-0067">ATP-binding</keyword>
<dbReference type="Gene3D" id="3.30.460.10">
    <property type="entry name" value="Beta Polymerase, domain 2"/>
    <property type="match status" value="2"/>
</dbReference>
<feature type="domain" description="Glutamate-ammonia ligase adenylyltransferase repeated" evidence="8">
    <location>
        <begin position="558"/>
        <end position="799"/>
    </location>
</feature>
<dbReference type="PANTHER" id="PTHR30621">
    <property type="entry name" value="GLUTAMINE SYNTHETASE ADENYLYLTRANSFERASE"/>
    <property type="match status" value="1"/>
</dbReference>
<dbReference type="GO" id="GO:0008882">
    <property type="term" value="F:[glutamate-ammonia-ligase] adenylyltransferase activity"/>
    <property type="evidence" value="ECO:0007669"/>
    <property type="project" value="UniProtKB-UniRule"/>
</dbReference>
<comment type="similarity">
    <text evidence="7">Belongs to the GlnE family.</text>
</comment>
<dbReference type="HAMAP" id="MF_00802">
    <property type="entry name" value="GlnE"/>
    <property type="match status" value="1"/>
</dbReference>
<gene>
    <name evidence="7" type="primary">glnE</name>
    <name evidence="10" type="ORF">PH603_09520</name>
</gene>
<evidence type="ECO:0000256" key="7">
    <source>
        <dbReference type="HAMAP-Rule" id="MF_00802"/>
    </source>
</evidence>
<dbReference type="AlphaFoldDB" id="A0AAE9XMJ1"/>
<dbReference type="PANTHER" id="PTHR30621:SF0">
    <property type="entry name" value="BIFUNCTIONAL GLUTAMINE SYNTHETASE ADENYLYLTRANSFERASE_ADENYLYL-REMOVING ENZYME"/>
    <property type="match status" value="1"/>
</dbReference>
<dbReference type="GO" id="GO:0005829">
    <property type="term" value="C:cytosol"/>
    <property type="evidence" value="ECO:0007669"/>
    <property type="project" value="TreeGrafter"/>
</dbReference>
<evidence type="ECO:0000256" key="2">
    <source>
        <dbReference type="ARBA" id="ARBA00022695"/>
    </source>
</evidence>
<feature type="domain" description="PII-uridylyltransferase/Glutamine-synthetase adenylyltransferase" evidence="9">
    <location>
        <begin position="313"/>
        <end position="453"/>
    </location>
</feature>
<dbReference type="SUPFAM" id="SSF81593">
    <property type="entry name" value="Nucleotidyltransferase substrate binding subunit/domain"/>
    <property type="match status" value="2"/>
</dbReference>
<comment type="cofactor">
    <cofactor evidence="7">
        <name>Mg(2+)</name>
        <dbReference type="ChEBI" id="CHEBI:18420"/>
    </cofactor>
</comment>
<evidence type="ECO:0000256" key="4">
    <source>
        <dbReference type="ARBA" id="ARBA00022840"/>
    </source>
</evidence>
<evidence type="ECO:0000313" key="11">
    <source>
        <dbReference type="Proteomes" id="UP001217500"/>
    </source>
</evidence>
<dbReference type="SUPFAM" id="SSF81301">
    <property type="entry name" value="Nucleotidyltransferase"/>
    <property type="match status" value="2"/>
</dbReference>
<dbReference type="GO" id="GO:0000820">
    <property type="term" value="P:regulation of glutamine family amino acid metabolic process"/>
    <property type="evidence" value="ECO:0007669"/>
    <property type="project" value="UniProtKB-UniRule"/>
</dbReference>
<dbReference type="EC" id="2.7.7.89" evidence="7"/>
<keyword evidence="2 7" id="KW-0548">Nucleotidyltransferase</keyword>
<dbReference type="Proteomes" id="UP001217500">
    <property type="component" value="Chromosome"/>
</dbReference>
<proteinExistence type="inferred from homology"/>
<dbReference type="NCBIfam" id="NF010706">
    <property type="entry name" value="PRK14108.1"/>
    <property type="match status" value="1"/>
</dbReference>
<keyword evidence="11" id="KW-1185">Reference proteome</keyword>
<dbReference type="InterPro" id="IPR043519">
    <property type="entry name" value="NT_sf"/>
</dbReference>
<protein>
    <recommendedName>
        <fullName evidence="7">Bifunctional glutamine synthetase adenylyltransferase/adenylyl-removing enzyme</fullName>
    </recommendedName>
    <alternativeName>
        <fullName evidence="7">ATP:glutamine synthetase adenylyltransferase</fullName>
    </alternativeName>
    <alternativeName>
        <fullName evidence="7">ATase</fullName>
    </alternativeName>
    <domain>
        <recommendedName>
            <fullName evidence="7">Glutamine synthetase adenylyl-L-tyrosine phosphorylase</fullName>
            <ecNumber evidence="7">2.7.7.89</ecNumber>
        </recommendedName>
        <alternativeName>
            <fullName evidence="7">Adenylyl removase</fullName>
            <shortName evidence="7">AR</shortName>
            <shortName evidence="7">AT-N</shortName>
        </alternativeName>
    </domain>
    <domain>
        <recommendedName>
            <fullName evidence="7">Glutamine synthetase adenylyl transferase</fullName>
            <ecNumber evidence="7">2.7.7.42</ecNumber>
        </recommendedName>
        <alternativeName>
            <fullName evidence="7">Adenylyl transferase</fullName>
            <shortName evidence="7">AT</shortName>
            <shortName evidence="7">AT-C</shortName>
        </alternativeName>
    </domain>
</protein>
<dbReference type="Pfam" id="PF03710">
    <property type="entry name" value="GlnE"/>
    <property type="match status" value="2"/>
</dbReference>
<evidence type="ECO:0000259" key="9">
    <source>
        <dbReference type="Pfam" id="PF08335"/>
    </source>
</evidence>
<comment type="function">
    <text evidence="7">Involved in the regulation of glutamine synthetase GlnA, a key enzyme in the process to assimilate ammonia. When cellular nitrogen levels are high, the C-terminal adenylyl transferase (AT) inactivates GlnA by covalent transfer of an adenylyl group from ATP to specific tyrosine residue of GlnA, thus reducing its activity. Conversely, when nitrogen levels are low, the N-terminal adenylyl removase (AR) activates GlnA by removing the adenylyl group by phosphorolysis, increasing its activity. The regulatory region of GlnE binds the signal transduction protein PII (GlnB) which indicates the nitrogen status of the cell.</text>
</comment>
<reference evidence="10" key="1">
    <citation type="submission" date="2023-01" db="EMBL/GenBank/DDBJ databases">
        <title>The genome sequence of Kordiimonadaceae bacterium 6D33.</title>
        <authorList>
            <person name="Liu Y."/>
        </authorList>
    </citation>
    <scope>NUCLEOTIDE SEQUENCE</scope>
    <source>
        <strain evidence="10">6D33</strain>
    </source>
</reference>
<dbReference type="EC" id="2.7.7.42" evidence="7"/>
<dbReference type="KEGG" id="gso:PH603_09520"/>
<keyword evidence="3 7" id="KW-0547">Nucleotide-binding</keyword>
<dbReference type="RefSeq" id="WP_289502183.1">
    <property type="nucleotide sequence ID" value="NZ_CP116805.1"/>
</dbReference>
<dbReference type="InterPro" id="IPR005190">
    <property type="entry name" value="GlnE_rpt_dom"/>
</dbReference>
<dbReference type="GO" id="GO:0047388">
    <property type="term" value="F:[glutamine synthetase]-adenylyl-L-tyrosine phosphorylase activity"/>
    <property type="evidence" value="ECO:0007669"/>
    <property type="project" value="UniProtKB-EC"/>
</dbReference>